<dbReference type="SMART" id="SM00855">
    <property type="entry name" value="PGAM"/>
    <property type="match status" value="1"/>
</dbReference>
<feature type="compositionally biased region" description="Polar residues" evidence="7">
    <location>
        <begin position="94"/>
        <end position="109"/>
    </location>
</feature>
<dbReference type="SUPFAM" id="SSF52540">
    <property type="entry name" value="P-loop containing nucleoside triphosphate hydrolases"/>
    <property type="match status" value="1"/>
</dbReference>
<name>A0A034VWD6_BACDO</name>
<dbReference type="InterPro" id="IPR027417">
    <property type="entry name" value="P-loop_NTPase"/>
</dbReference>
<feature type="binding site" evidence="6">
    <location>
        <position position="539"/>
    </location>
    <ligand>
        <name>substrate</name>
    </ligand>
</feature>
<keyword evidence="2" id="KW-0547">Nucleotide-binding</keyword>
<dbReference type="GO" id="GO:0003873">
    <property type="term" value="F:6-phosphofructo-2-kinase activity"/>
    <property type="evidence" value="ECO:0007669"/>
    <property type="project" value="InterPro"/>
</dbReference>
<dbReference type="EMBL" id="GAKP01013109">
    <property type="protein sequence ID" value="JAC45843.1"/>
    <property type="molecule type" value="Transcribed_RNA"/>
</dbReference>
<gene>
    <name evidence="9" type="primary">F261</name>
</gene>
<dbReference type="InterPro" id="IPR013079">
    <property type="entry name" value="6Phosfructo_kin"/>
</dbReference>
<dbReference type="EMBL" id="GAKP01013114">
    <property type="protein sequence ID" value="JAC45838.1"/>
    <property type="molecule type" value="Transcribed_RNA"/>
</dbReference>
<feature type="compositionally biased region" description="Low complexity" evidence="7">
    <location>
        <begin position="83"/>
        <end position="93"/>
    </location>
</feature>
<evidence type="ECO:0000256" key="5">
    <source>
        <dbReference type="PIRSR" id="PIRSR613078-1"/>
    </source>
</evidence>
<dbReference type="Pfam" id="PF00300">
    <property type="entry name" value="His_Phos_1"/>
    <property type="match status" value="1"/>
</dbReference>
<feature type="compositionally biased region" description="Polar residues" evidence="7">
    <location>
        <begin position="42"/>
        <end position="66"/>
    </location>
</feature>
<proteinExistence type="inferred from homology"/>
<dbReference type="GO" id="GO:0006000">
    <property type="term" value="P:fructose metabolic process"/>
    <property type="evidence" value="ECO:0007669"/>
    <property type="project" value="InterPro"/>
</dbReference>
<organism evidence="9">
    <name type="scientific">Bactrocera dorsalis</name>
    <name type="common">Oriental fruit fly</name>
    <name type="synonym">Dacus dorsalis</name>
    <dbReference type="NCBI Taxonomy" id="27457"/>
    <lineage>
        <taxon>Eukaryota</taxon>
        <taxon>Metazoa</taxon>
        <taxon>Ecdysozoa</taxon>
        <taxon>Arthropoda</taxon>
        <taxon>Hexapoda</taxon>
        <taxon>Insecta</taxon>
        <taxon>Pterygota</taxon>
        <taxon>Neoptera</taxon>
        <taxon>Endopterygota</taxon>
        <taxon>Diptera</taxon>
        <taxon>Brachycera</taxon>
        <taxon>Muscomorpha</taxon>
        <taxon>Tephritoidea</taxon>
        <taxon>Tephritidae</taxon>
        <taxon>Bactrocera</taxon>
        <taxon>Bactrocera</taxon>
    </lineage>
</organism>
<dbReference type="AlphaFoldDB" id="A0A034VWD6"/>
<dbReference type="InterPro" id="IPR003094">
    <property type="entry name" value="6Pfruct_kin"/>
</dbReference>
<dbReference type="FunFam" id="3.40.50.1240:FF:000005">
    <property type="entry name" value="GpmB, Fructose-2,6-bisphosphatase"/>
    <property type="match status" value="1"/>
</dbReference>
<dbReference type="PIRSF" id="PIRSF000709">
    <property type="entry name" value="6PFK_2-Ptase"/>
    <property type="match status" value="1"/>
</dbReference>
<evidence type="ECO:0000313" key="9">
    <source>
        <dbReference type="EMBL" id="JAC45838.1"/>
    </source>
</evidence>
<dbReference type="InterPro" id="IPR029033">
    <property type="entry name" value="His_PPase_superfam"/>
</dbReference>
<evidence type="ECO:0000256" key="6">
    <source>
        <dbReference type="PIRSR" id="PIRSR613078-2"/>
    </source>
</evidence>
<dbReference type="PANTHER" id="PTHR10606">
    <property type="entry name" value="6-PHOSPHOFRUCTO-2-KINASE/FRUCTOSE-2,6-BISPHOSPHATASE"/>
    <property type="match status" value="1"/>
</dbReference>
<dbReference type="FunFam" id="3.40.50.300:FF:000047">
    <property type="entry name" value="6-phosphofructo-2-kinase/fructose-2, 6-bisphosphatase 3 isoform 2"/>
    <property type="match status" value="1"/>
</dbReference>
<dbReference type="Gene3D" id="3.40.50.300">
    <property type="entry name" value="P-loop containing nucleotide triphosphate hydrolases"/>
    <property type="match status" value="1"/>
</dbReference>
<feature type="compositionally biased region" description="Low complexity" evidence="7">
    <location>
        <begin position="10"/>
        <end position="41"/>
    </location>
</feature>
<accession>A0A034VWD6</accession>
<feature type="active site" description="Tele-phosphohistidine intermediate" evidence="5">
    <location>
        <position position="490"/>
    </location>
</feature>
<dbReference type="GO" id="GO:0005829">
    <property type="term" value="C:cytosol"/>
    <property type="evidence" value="ECO:0007669"/>
    <property type="project" value="TreeGrafter"/>
</dbReference>
<dbReference type="OrthoDB" id="6381815at2759"/>
<dbReference type="PROSITE" id="PS00175">
    <property type="entry name" value="PG_MUTASE"/>
    <property type="match status" value="1"/>
</dbReference>
<feature type="active site" description="Proton donor/acceptor" evidence="5">
    <location>
        <position position="559"/>
    </location>
</feature>
<dbReference type="EMBL" id="GAKP01013112">
    <property type="protein sequence ID" value="JAC45840.1"/>
    <property type="molecule type" value="Transcribed_RNA"/>
</dbReference>
<feature type="region of interest" description="Disordered" evidence="7">
    <location>
        <begin position="1"/>
        <end position="68"/>
    </location>
</feature>
<comment type="similarity">
    <text evidence="1">In the C-terminal section; belongs to the phosphoglycerate mutase family.</text>
</comment>
<dbReference type="EMBL" id="GAKP01013108">
    <property type="protein sequence ID" value="JAC45844.1"/>
    <property type="molecule type" value="Transcribed_RNA"/>
</dbReference>
<feature type="domain" description="6-phosphofructo-2-kinase" evidence="8">
    <location>
        <begin position="269"/>
        <end position="482"/>
    </location>
</feature>
<dbReference type="CDD" id="cd07067">
    <property type="entry name" value="HP_PGM_like"/>
    <property type="match status" value="1"/>
</dbReference>
<reference evidence="9" key="1">
    <citation type="journal article" date="2014" name="BMC Genomics">
        <title>Characterizing the developmental transcriptome of the oriental fruit fly, Bactrocera dorsalis (Diptera: Tephritidae) through comparative genomic analysis with Drosophila melanogaster utilizing modENCODE datasets.</title>
        <authorList>
            <person name="Geib S.M."/>
            <person name="Calla B."/>
            <person name="Hall B."/>
            <person name="Hou S."/>
            <person name="Manoukis N.C."/>
        </authorList>
    </citation>
    <scope>NUCLEOTIDE SEQUENCE</scope>
    <source>
        <strain evidence="9">Punador</strain>
    </source>
</reference>
<feature type="region of interest" description="Disordered" evidence="7">
    <location>
        <begin position="83"/>
        <end position="148"/>
    </location>
</feature>
<dbReference type="GO" id="GO:0004331">
    <property type="term" value="F:fructose-2,6-bisphosphate 2-phosphatase activity"/>
    <property type="evidence" value="ECO:0007669"/>
    <property type="project" value="TreeGrafter"/>
</dbReference>
<evidence type="ECO:0000256" key="3">
    <source>
        <dbReference type="ARBA" id="ARBA00022801"/>
    </source>
</evidence>
<feature type="binding site" evidence="6">
    <location>
        <begin position="489"/>
        <end position="496"/>
    </location>
    <ligand>
        <name>substrate</name>
    </ligand>
</feature>
<evidence type="ECO:0000256" key="1">
    <source>
        <dbReference type="ARBA" id="ARBA00008408"/>
    </source>
</evidence>
<dbReference type="GO" id="GO:0006003">
    <property type="term" value="P:fructose 2,6-bisphosphate metabolic process"/>
    <property type="evidence" value="ECO:0007669"/>
    <property type="project" value="InterPro"/>
</dbReference>
<dbReference type="GO" id="GO:0005524">
    <property type="term" value="F:ATP binding"/>
    <property type="evidence" value="ECO:0007669"/>
    <property type="project" value="UniProtKB-KW"/>
</dbReference>
<dbReference type="InterPro" id="IPR013078">
    <property type="entry name" value="His_Pase_superF_clade-1"/>
</dbReference>
<dbReference type="PANTHER" id="PTHR10606:SF44">
    <property type="entry name" value="6-PHOSPHOFRUCTO 2-KINASE_FRUCTOSE 2,6-BISPHOSPHATASE LONG FORM"/>
    <property type="match status" value="1"/>
</dbReference>
<protein>
    <submittedName>
        <fullName evidence="9">6-phosphofructo-2-kinase/fructose-2, 6-bisphosphatase 1</fullName>
    </submittedName>
</protein>
<keyword evidence="3" id="KW-0378">Hydrolase</keyword>
<dbReference type="Gene3D" id="3.40.50.1240">
    <property type="entry name" value="Phosphoglycerate mutase-like"/>
    <property type="match status" value="1"/>
</dbReference>
<keyword evidence="9" id="KW-0808">Transferase</keyword>
<dbReference type="SUPFAM" id="SSF53254">
    <property type="entry name" value="Phosphoglycerate mutase-like"/>
    <property type="match status" value="1"/>
</dbReference>
<sequence>MNTIERINVIASSESSISSSSSSSPSPSSLSLSTPVISSSLNELDSLNTNNSSITTKTVTEPSQSPTALSLTADTLTTFSSSSYRQAQSSAPSTNTQAHIHDQTQTTKQPLLVASPTPPPTPPPSIIDSYSSSASTSPCSSTTSASFPQTSIEKFKNQETQTQLTLTNSLLLSSTASVVAAAIKNQSLVRSVTATSIMDMPFNTSPSLRVRTTSLNQLKKTADLAIGNELHVCPSVMSDELRKLLPPTSETVMTKPFPVRGERAITDVTTPHVIAMVGLPARGKTFISKKLARYLNWIGISTRVFNLGEYRRCATTAYKSHEFFRADNEEAMAIRNRCANQALHDSCEWLLSGLGSVAVFDATNSTLDRRQLIYDTVVKQHNFRLFFVESICDDPNIIEQNIKEVKVSSPDYYNMNTELVVRDFLQRIEHYEERYQPIDEETESHLSFLKIYNAGKKTVVYNNEGHVESRIVYYLMNTHITPRTIYLTRHGESEHNLKGLIGGDSNLSERGRQYAKALSSYIEQQHIDGLRVWTSWMKRAIQTVADVKAPQERWKALNEIDAGHCEEMTYEQIKEKFPEEFKARDLNKFAYRYPRGESYEDLVARLEPVIMELERQGNVLVVSHQAVLRCLFAYFLDKSADELPYLFVPLHTVIKLTPVAYGCKVEHIKLPIDAVDTHRPKPKIPGDVSLGLDGLSGELVAPDGVGKVLIVGDDVNAANGSNRAMGNGLAVVTEGVVVGSKDAAKNNPAYL</sequence>
<evidence type="ECO:0000256" key="7">
    <source>
        <dbReference type="SAM" id="MobiDB-lite"/>
    </source>
</evidence>
<feature type="compositionally biased region" description="Low complexity" evidence="7">
    <location>
        <begin position="126"/>
        <end position="148"/>
    </location>
</feature>
<evidence type="ECO:0000256" key="4">
    <source>
        <dbReference type="ARBA" id="ARBA00022840"/>
    </source>
</evidence>
<dbReference type="Pfam" id="PF01591">
    <property type="entry name" value="6PF2K"/>
    <property type="match status" value="1"/>
</dbReference>
<dbReference type="PRINTS" id="PR00991">
    <property type="entry name" value="6PFRUCTKNASE"/>
</dbReference>
<evidence type="ECO:0000259" key="8">
    <source>
        <dbReference type="Pfam" id="PF01591"/>
    </source>
</evidence>
<keyword evidence="4" id="KW-0067">ATP-binding</keyword>
<keyword evidence="9" id="KW-0418">Kinase</keyword>
<dbReference type="InterPro" id="IPR001345">
    <property type="entry name" value="PG/BPGM_mutase_AS"/>
</dbReference>
<evidence type="ECO:0000256" key="2">
    <source>
        <dbReference type="ARBA" id="ARBA00022741"/>
    </source>
</evidence>
<feature type="compositionally biased region" description="Pro residues" evidence="7">
    <location>
        <begin position="116"/>
        <end position="125"/>
    </location>
</feature>